<dbReference type="PhylomeDB" id="A0A0G4IFB5"/>
<evidence type="ECO:0000313" key="2">
    <source>
        <dbReference type="EMBL" id="CEM55989.1"/>
    </source>
</evidence>
<reference evidence="2" key="1">
    <citation type="submission" date="2014-11" db="EMBL/GenBank/DDBJ databases">
        <authorList>
            <person name="Otto D Thomas"/>
            <person name="Naeem Raeece"/>
        </authorList>
    </citation>
    <scope>NUCLEOTIDE SEQUENCE</scope>
</reference>
<dbReference type="VEuPathDB" id="CryptoDB:Cvel_2468"/>
<dbReference type="EMBL" id="CDMZ01005931">
    <property type="protein sequence ID" value="CEM55989.1"/>
    <property type="molecule type" value="Genomic_DNA"/>
</dbReference>
<feature type="region of interest" description="Disordered" evidence="1">
    <location>
        <begin position="163"/>
        <end position="213"/>
    </location>
</feature>
<feature type="compositionally biased region" description="Basic and acidic residues" evidence="1">
    <location>
        <begin position="310"/>
        <end position="328"/>
    </location>
</feature>
<sequence>MKAASLEGQKQMTRLSSFFFVTILPSAEGAFQRCERFVTEQMLLLDDALKLERKRRAAGESDPENSTPAPADLRFLPLVFSFGVRLGLFCGASMNQGRGREDREKRFIASVCKKTAEHCAIVREVLGVPYPPLPSCNSNPDLPASRPAVAPPAEVRRVAGGMMERDPTTSSSLQLPSAQESVQEAGRGAEKKENVASLPGPPGAASSSAVPEAPLPQAASAAVESCQGMSAEGVPSSFSDVSITSSLIAVVNKRPETASAKAAASSTEKAEVPPSAGVEPQICVPAATVTAPTDPPFVDVECGGGALEEGKAGREVTGHGASQDREAGGDTVSRMSLSALGGPPALLRRRGTLSVGVGGVFERPHESTLTEEKETKSDPLFCWGDEDESVRQWTESDAETADGGLREQLITFHQDVSSHCTEIGSVDSLCVWLQLKASDTERQCFQRMAAVRRAFFDAPAIKGVLSEEGILLTDVKAGVELLLHLHPSQLLQVRESVHDFSVYF</sequence>
<feature type="compositionally biased region" description="Low complexity" evidence="1">
    <location>
        <begin position="195"/>
        <end position="213"/>
    </location>
</feature>
<accession>A0A0G4IFB5</accession>
<evidence type="ECO:0000256" key="1">
    <source>
        <dbReference type="SAM" id="MobiDB-lite"/>
    </source>
</evidence>
<gene>
    <name evidence="2" type="ORF">Cvel_2468</name>
</gene>
<proteinExistence type="predicted"/>
<feature type="compositionally biased region" description="Polar residues" evidence="1">
    <location>
        <begin position="168"/>
        <end position="182"/>
    </location>
</feature>
<protein>
    <submittedName>
        <fullName evidence="2">Uncharacterized protein</fullName>
    </submittedName>
</protein>
<name>A0A0G4IFB5_9ALVE</name>
<organism evidence="2">
    <name type="scientific">Chromera velia CCMP2878</name>
    <dbReference type="NCBI Taxonomy" id="1169474"/>
    <lineage>
        <taxon>Eukaryota</taxon>
        <taxon>Sar</taxon>
        <taxon>Alveolata</taxon>
        <taxon>Colpodellida</taxon>
        <taxon>Chromeraceae</taxon>
        <taxon>Chromera</taxon>
    </lineage>
</organism>
<dbReference type="AlphaFoldDB" id="A0A0G4IFB5"/>
<feature type="region of interest" description="Disordered" evidence="1">
    <location>
        <begin position="310"/>
        <end position="330"/>
    </location>
</feature>